<dbReference type="PROSITE" id="PS51257">
    <property type="entry name" value="PROKAR_LIPOPROTEIN"/>
    <property type="match status" value="1"/>
</dbReference>
<reference evidence="2" key="1">
    <citation type="submission" date="2023-05" db="EMBL/GenBank/DDBJ databases">
        <title>Cataloging the Phylogenetic Diversity of Human Bladder Bacteria.</title>
        <authorList>
            <person name="Du J."/>
        </authorList>
    </citation>
    <scope>NUCLEOTIDE SEQUENCE</scope>
    <source>
        <strain evidence="2">UMB1050</strain>
    </source>
</reference>
<organism evidence="2 3">
    <name type="scientific">Neisseria subflava</name>
    <dbReference type="NCBI Taxonomy" id="28449"/>
    <lineage>
        <taxon>Bacteria</taxon>
        <taxon>Pseudomonadati</taxon>
        <taxon>Pseudomonadota</taxon>
        <taxon>Betaproteobacteria</taxon>
        <taxon>Neisseriales</taxon>
        <taxon>Neisseriaceae</taxon>
        <taxon>Neisseria</taxon>
    </lineage>
</organism>
<keyword evidence="1" id="KW-0732">Signal</keyword>
<dbReference type="RefSeq" id="WP_070813995.1">
    <property type="nucleotide sequence ID" value="NZ_JASOPA010000001.1"/>
</dbReference>
<evidence type="ECO:0000313" key="2">
    <source>
        <dbReference type="EMBL" id="MDK7241651.1"/>
    </source>
</evidence>
<dbReference type="AlphaFoldDB" id="A0AAW6Y881"/>
<dbReference type="EMBL" id="JASOPA010000001">
    <property type="protein sequence ID" value="MDK7241651.1"/>
    <property type="molecule type" value="Genomic_DNA"/>
</dbReference>
<comment type="caution">
    <text evidence="2">The sequence shown here is derived from an EMBL/GenBank/DDBJ whole genome shotgun (WGS) entry which is preliminary data.</text>
</comment>
<sequence length="85" mass="9121">MKRLSVLIAAVALTACAHNPPVSVQAAESCPPVPKCEAYPPEEIATNADMVRALIAYRSAFEQCRLYRDALSACLKGDEEGKTTP</sequence>
<name>A0AAW6Y881_NEISU</name>
<accession>A0AAW6Y881</accession>
<protein>
    <submittedName>
        <fullName evidence="2">Rz1-like lysis system protein LysC</fullName>
    </submittedName>
</protein>
<dbReference type="InterPro" id="IPR047737">
    <property type="entry name" value="LysC"/>
</dbReference>
<dbReference type="Proteomes" id="UP001236303">
    <property type="component" value="Unassembled WGS sequence"/>
</dbReference>
<evidence type="ECO:0000313" key="3">
    <source>
        <dbReference type="Proteomes" id="UP001236303"/>
    </source>
</evidence>
<evidence type="ECO:0000256" key="1">
    <source>
        <dbReference type="SAM" id="SignalP"/>
    </source>
</evidence>
<gene>
    <name evidence="2" type="primary">lysC</name>
    <name evidence="2" type="ORF">QP451_01150</name>
</gene>
<feature type="signal peptide" evidence="1">
    <location>
        <begin position="1"/>
        <end position="17"/>
    </location>
</feature>
<feature type="chain" id="PRO_5043386684" evidence="1">
    <location>
        <begin position="18"/>
        <end position="85"/>
    </location>
</feature>
<dbReference type="NCBIfam" id="NF038368">
    <property type="entry name" value="P2_Rz1"/>
    <property type="match status" value="1"/>
</dbReference>
<proteinExistence type="predicted"/>